<proteinExistence type="predicted"/>
<evidence type="ECO:0000259" key="1">
    <source>
        <dbReference type="Pfam" id="PF10592"/>
    </source>
</evidence>
<feature type="domain" description="Abortive phage infection protein C-terminal" evidence="1">
    <location>
        <begin position="247"/>
        <end position="450"/>
    </location>
</feature>
<protein>
    <recommendedName>
        <fullName evidence="1">Abortive phage infection protein C-terminal domain-containing protein</fullName>
    </recommendedName>
</protein>
<sequence>MSTDRPIEITHLPPRLHQDFDGLIAPVTHADPDHVETNFCSRALAAFTIHQVAGCSLQEASDSLVDGGNDGGIDAVYHSANSNTLWCVQSKFLTDGMSEPGLHEVTRFSTGLDALLRGDFEELRANPAWSVKLPHIEYLMSGGTLSVRAALVYSGIRLVSDDRRRLFETLKTRYSPDDDYFRFDAFNLTTVHDWIIGAADIRAVKEVALCIRKPGWLKDPHEIVYGLIPLSDLVELCAAHGDRLIASNIRRYKGSTEVNEEIASTVRDDPGSFLYLNNGLTAYCERLEVRATDRANAEQKNIRAFGFSIVNGAQTLGILSKTCTPGSAPEGFAFIRIISMERCEDDRQFAERITRSTNTQNEILARDYVALDPEQERIANQLSPSGITYHYKISDEAIPQDAYNFSILEATTAAACLMQGNTAPKFVARTLSNRKSLWDTEIPEGETISRYSRVFASSLSARSLWRAVQAQRIVLDKFREFARAEPARKAFFENGRWLILNLIFLRLKPESGEATSLSAEEIASFSGAALTVSEEVWSACGTLGHISVVQGGGYSFPRHFRSVFCDSEDCRRIRGEVLRAANTQNPAVTENGNQIPGTEE</sequence>
<gene>
    <name evidence="2" type="ORF">GJ668_08225</name>
</gene>
<keyword evidence="3" id="KW-1185">Reference proteome</keyword>
<dbReference type="EMBL" id="WNKT01000013">
    <property type="protein sequence ID" value="MTW21085.1"/>
    <property type="molecule type" value="Genomic_DNA"/>
</dbReference>
<dbReference type="Pfam" id="PF10592">
    <property type="entry name" value="AIPR"/>
    <property type="match status" value="1"/>
</dbReference>
<dbReference type="RefSeq" id="WP_155449677.1">
    <property type="nucleotide sequence ID" value="NZ_WNKT01000013.1"/>
</dbReference>
<comment type="caution">
    <text evidence="2">The sequence shown here is derived from an EMBL/GenBank/DDBJ whole genome shotgun (WGS) entry which is preliminary data.</text>
</comment>
<evidence type="ECO:0000313" key="3">
    <source>
        <dbReference type="Proteomes" id="UP000434044"/>
    </source>
</evidence>
<dbReference type="Proteomes" id="UP000434044">
    <property type="component" value="Unassembled WGS sequence"/>
</dbReference>
<evidence type="ECO:0000313" key="2">
    <source>
        <dbReference type="EMBL" id="MTW21085.1"/>
    </source>
</evidence>
<dbReference type="AlphaFoldDB" id="A0A6N8EA98"/>
<dbReference type="OrthoDB" id="6180443at2"/>
<organism evidence="2 3">
    <name type="scientific">Allochromatium palmeri</name>
    <dbReference type="NCBI Taxonomy" id="231048"/>
    <lineage>
        <taxon>Bacteria</taxon>
        <taxon>Pseudomonadati</taxon>
        <taxon>Pseudomonadota</taxon>
        <taxon>Gammaproteobacteria</taxon>
        <taxon>Chromatiales</taxon>
        <taxon>Chromatiaceae</taxon>
        <taxon>Allochromatium</taxon>
    </lineage>
</organism>
<dbReference type="InterPro" id="IPR018891">
    <property type="entry name" value="AIPR_C"/>
</dbReference>
<reference evidence="2 3" key="1">
    <citation type="submission" date="2019-11" db="EMBL/GenBank/DDBJ databases">
        <title>Whole-genome sequence of the anaerobic purple sulfur bacterium Allochromatium palmeri DSM 15591.</title>
        <authorList>
            <person name="Kyndt J.A."/>
            <person name="Meyer T.E."/>
        </authorList>
    </citation>
    <scope>NUCLEOTIDE SEQUENCE [LARGE SCALE GENOMIC DNA]</scope>
    <source>
        <strain evidence="2 3">DSM 15591</strain>
    </source>
</reference>
<accession>A0A6N8EA98</accession>
<name>A0A6N8EA98_9GAMM</name>